<gene>
    <name evidence="7" type="ORF">EAT49_11380</name>
</gene>
<dbReference type="Proteomes" id="UP000268016">
    <property type="component" value="Unassembled WGS sequence"/>
</dbReference>
<dbReference type="Gene3D" id="1.20.1540.10">
    <property type="entry name" value="Rhomboid-like"/>
    <property type="match status" value="1"/>
</dbReference>
<feature type="transmembrane region" description="Helical" evidence="5">
    <location>
        <begin position="123"/>
        <end position="140"/>
    </location>
</feature>
<dbReference type="GO" id="GO:0016020">
    <property type="term" value="C:membrane"/>
    <property type="evidence" value="ECO:0007669"/>
    <property type="project" value="UniProtKB-SubCell"/>
</dbReference>
<dbReference type="OrthoDB" id="7836448at2"/>
<evidence type="ECO:0000259" key="6">
    <source>
        <dbReference type="Pfam" id="PF01694"/>
    </source>
</evidence>
<organism evidence="7 8">
    <name type="scientific">Histidinibacterium lentulum</name>
    <dbReference type="NCBI Taxonomy" id="2480588"/>
    <lineage>
        <taxon>Bacteria</taxon>
        <taxon>Pseudomonadati</taxon>
        <taxon>Pseudomonadota</taxon>
        <taxon>Alphaproteobacteria</taxon>
        <taxon>Rhodobacterales</taxon>
        <taxon>Paracoccaceae</taxon>
        <taxon>Histidinibacterium</taxon>
    </lineage>
</organism>
<comment type="caution">
    <text evidence="7">The sequence shown here is derived from an EMBL/GenBank/DDBJ whole genome shotgun (WGS) entry which is preliminary data.</text>
</comment>
<keyword evidence="7" id="KW-0378">Hydrolase</keyword>
<evidence type="ECO:0000313" key="8">
    <source>
        <dbReference type="Proteomes" id="UP000268016"/>
    </source>
</evidence>
<keyword evidence="7" id="KW-0645">Protease</keyword>
<name>A0A3N2R1E8_9RHOB</name>
<dbReference type="GO" id="GO:0006508">
    <property type="term" value="P:proteolysis"/>
    <property type="evidence" value="ECO:0007669"/>
    <property type="project" value="UniProtKB-KW"/>
</dbReference>
<keyword evidence="4 5" id="KW-0472">Membrane</keyword>
<proteinExistence type="predicted"/>
<sequence>MVAAEAVLGLAQSGFLGGPQGIGWRLEAVERFAFAPRVVELVFERGVLAPEVLMRFVSYIFVHGSLGHAAFGIVILLAMGKFAGEVLDGLGLTVVVGMSTVTGALVFGVAVQQNVPLYGSYPAAYGLIGAYTALVFVALGRAGERQLAAFRLIGVLVAIQLVFAALFGADLSWIADLAGFATGFVLTPLLAPGGWAALMRRIRAR</sequence>
<keyword evidence="2 5" id="KW-0812">Transmembrane</keyword>
<dbReference type="EMBL" id="RDRB01000005">
    <property type="protein sequence ID" value="ROU01299.1"/>
    <property type="molecule type" value="Genomic_DNA"/>
</dbReference>
<dbReference type="Pfam" id="PF01694">
    <property type="entry name" value="Rhomboid"/>
    <property type="match status" value="1"/>
</dbReference>
<feature type="transmembrane region" description="Helical" evidence="5">
    <location>
        <begin position="90"/>
        <end position="111"/>
    </location>
</feature>
<feature type="domain" description="Peptidase S54 rhomboid" evidence="6">
    <location>
        <begin position="53"/>
        <end position="191"/>
    </location>
</feature>
<dbReference type="GO" id="GO:0004252">
    <property type="term" value="F:serine-type endopeptidase activity"/>
    <property type="evidence" value="ECO:0007669"/>
    <property type="project" value="InterPro"/>
</dbReference>
<dbReference type="InterPro" id="IPR022764">
    <property type="entry name" value="Peptidase_S54_rhomboid_dom"/>
</dbReference>
<accession>A0A3N2R1E8</accession>
<reference evidence="7 8" key="1">
    <citation type="submission" date="2018-10" db="EMBL/GenBank/DDBJ databases">
        <title>Histidinibacterium lentulum gen. nov., sp. nov., a marine bacterium from the culture broth of Picochlorum sp. 122.</title>
        <authorList>
            <person name="Wang G."/>
        </authorList>
    </citation>
    <scope>NUCLEOTIDE SEQUENCE [LARGE SCALE GENOMIC DNA]</scope>
    <source>
        <strain evidence="7 8">B17</strain>
    </source>
</reference>
<keyword evidence="8" id="KW-1185">Reference proteome</keyword>
<evidence type="ECO:0000256" key="4">
    <source>
        <dbReference type="ARBA" id="ARBA00023136"/>
    </source>
</evidence>
<evidence type="ECO:0000256" key="1">
    <source>
        <dbReference type="ARBA" id="ARBA00004141"/>
    </source>
</evidence>
<feature type="transmembrane region" description="Helical" evidence="5">
    <location>
        <begin position="173"/>
        <end position="198"/>
    </location>
</feature>
<dbReference type="InterPro" id="IPR035952">
    <property type="entry name" value="Rhomboid-like_sf"/>
</dbReference>
<evidence type="ECO:0000313" key="7">
    <source>
        <dbReference type="EMBL" id="ROU01299.1"/>
    </source>
</evidence>
<evidence type="ECO:0000256" key="5">
    <source>
        <dbReference type="SAM" id="Phobius"/>
    </source>
</evidence>
<dbReference type="SUPFAM" id="SSF144091">
    <property type="entry name" value="Rhomboid-like"/>
    <property type="match status" value="1"/>
</dbReference>
<keyword evidence="3 5" id="KW-1133">Transmembrane helix</keyword>
<feature type="transmembrane region" description="Helical" evidence="5">
    <location>
        <begin position="147"/>
        <end position="167"/>
    </location>
</feature>
<evidence type="ECO:0000256" key="2">
    <source>
        <dbReference type="ARBA" id="ARBA00022692"/>
    </source>
</evidence>
<feature type="transmembrane region" description="Helical" evidence="5">
    <location>
        <begin position="56"/>
        <end position="78"/>
    </location>
</feature>
<comment type="subcellular location">
    <subcellularLocation>
        <location evidence="1">Membrane</location>
        <topology evidence="1">Multi-pass membrane protein</topology>
    </subcellularLocation>
</comment>
<protein>
    <submittedName>
        <fullName evidence="7">Rhomboid family intramembrane serine protease</fullName>
    </submittedName>
</protein>
<dbReference type="AlphaFoldDB" id="A0A3N2R1E8"/>
<evidence type="ECO:0000256" key="3">
    <source>
        <dbReference type="ARBA" id="ARBA00022989"/>
    </source>
</evidence>